<comment type="caution">
    <text evidence="1">The sequence shown here is derived from an EMBL/GenBank/DDBJ whole genome shotgun (WGS) entry which is preliminary data.</text>
</comment>
<evidence type="ECO:0000313" key="1">
    <source>
        <dbReference type="EMBL" id="KJJ83366.1"/>
    </source>
</evidence>
<organism evidence="1 2">
    <name type="scientific">Candidatus Omnitrophus magneticus</name>
    <dbReference type="NCBI Taxonomy" id="1609969"/>
    <lineage>
        <taxon>Bacteria</taxon>
        <taxon>Pseudomonadati</taxon>
        <taxon>Candidatus Omnitrophota</taxon>
        <taxon>Candidatus Omnitrophus</taxon>
    </lineage>
</organism>
<evidence type="ECO:0000313" key="2">
    <source>
        <dbReference type="Proteomes" id="UP000033428"/>
    </source>
</evidence>
<sequence length="55" mass="6371">YEDDDETPESAVKSALTQIEERKYDLELTSRGIEKIKKLAIVFQGKKVWVKENNS</sequence>
<gene>
    <name evidence="1" type="ORF">OMAG_002756</name>
</gene>
<dbReference type="InterPro" id="IPR012547">
    <property type="entry name" value="PDDEXK_9"/>
</dbReference>
<name>A0A0F0CPB8_9BACT</name>
<proteinExistence type="predicted"/>
<dbReference type="EMBL" id="JYNY01000609">
    <property type="protein sequence ID" value="KJJ83366.1"/>
    <property type="molecule type" value="Genomic_DNA"/>
</dbReference>
<accession>A0A0F0CPB8</accession>
<reference evidence="1 2" key="1">
    <citation type="submission" date="2015-02" db="EMBL/GenBank/DDBJ databases">
        <title>Single-cell genomics of uncultivated deep-branching MTB reveals a conserved set of magnetosome genes.</title>
        <authorList>
            <person name="Kolinko S."/>
            <person name="Richter M."/>
            <person name="Glockner F.O."/>
            <person name="Brachmann A."/>
            <person name="Schuler D."/>
        </authorList>
    </citation>
    <scope>NUCLEOTIDE SEQUENCE [LARGE SCALE GENOMIC DNA]</scope>
    <source>
        <strain evidence="1">SKK-01</strain>
    </source>
</reference>
<keyword evidence="2" id="KW-1185">Reference proteome</keyword>
<dbReference type="AlphaFoldDB" id="A0A0F0CPB8"/>
<dbReference type="Proteomes" id="UP000033428">
    <property type="component" value="Unassembled WGS sequence"/>
</dbReference>
<dbReference type="Pfam" id="PF08011">
    <property type="entry name" value="PDDEXK_9"/>
    <property type="match status" value="1"/>
</dbReference>
<protein>
    <submittedName>
        <fullName evidence="1">Protein containing DUF1703</fullName>
    </submittedName>
</protein>
<feature type="non-terminal residue" evidence="1">
    <location>
        <position position="1"/>
    </location>
</feature>